<name>A0A0A9HJJ8_ARUDO</name>
<organism evidence="1">
    <name type="scientific">Arundo donax</name>
    <name type="common">Giant reed</name>
    <name type="synonym">Donax arundinaceus</name>
    <dbReference type="NCBI Taxonomy" id="35708"/>
    <lineage>
        <taxon>Eukaryota</taxon>
        <taxon>Viridiplantae</taxon>
        <taxon>Streptophyta</taxon>
        <taxon>Embryophyta</taxon>
        <taxon>Tracheophyta</taxon>
        <taxon>Spermatophyta</taxon>
        <taxon>Magnoliopsida</taxon>
        <taxon>Liliopsida</taxon>
        <taxon>Poales</taxon>
        <taxon>Poaceae</taxon>
        <taxon>PACMAD clade</taxon>
        <taxon>Arundinoideae</taxon>
        <taxon>Arundineae</taxon>
        <taxon>Arundo</taxon>
    </lineage>
</organism>
<evidence type="ECO:0000313" key="1">
    <source>
        <dbReference type="EMBL" id="JAE36932.1"/>
    </source>
</evidence>
<protein>
    <submittedName>
        <fullName evidence="1">Uncharacterized protein</fullName>
    </submittedName>
</protein>
<reference evidence="1" key="2">
    <citation type="journal article" date="2015" name="Data Brief">
        <title>Shoot transcriptome of the giant reed, Arundo donax.</title>
        <authorList>
            <person name="Barrero R.A."/>
            <person name="Guerrero F.D."/>
            <person name="Moolhuijzen P."/>
            <person name="Goolsby J.A."/>
            <person name="Tidwell J."/>
            <person name="Bellgard S.E."/>
            <person name="Bellgard M.I."/>
        </authorList>
    </citation>
    <scope>NUCLEOTIDE SEQUENCE</scope>
    <source>
        <tissue evidence="1">Shoot tissue taken approximately 20 cm above the soil surface</tissue>
    </source>
</reference>
<accession>A0A0A9HJJ8</accession>
<sequence length="15" mass="1730">MILPRPSPQVMSTSW</sequence>
<proteinExistence type="predicted"/>
<reference evidence="1" key="1">
    <citation type="submission" date="2014-09" db="EMBL/GenBank/DDBJ databases">
        <authorList>
            <person name="Magalhaes I.L.F."/>
            <person name="Oliveira U."/>
            <person name="Santos F.R."/>
            <person name="Vidigal T.H.D.A."/>
            <person name="Brescovit A.D."/>
            <person name="Santos A.J."/>
        </authorList>
    </citation>
    <scope>NUCLEOTIDE SEQUENCE</scope>
    <source>
        <tissue evidence="1">Shoot tissue taken approximately 20 cm above the soil surface</tissue>
    </source>
</reference>
<dbReference type="EMBL" id="GBRH01160964">
    <property type="protein sequence ID" value="JAE36932.1"/>
    <property type="molecule type" value="Transcribed_RNA"/>
</dbReference>